<keyword evidence="3" id="KW-1185">Reference proteome</keyword>
<dbReference type="AlphaFoldDB" id="A0A6A4HI24"/>
<gene>
    <name evidence="2" type="ORF">BT96DRAFT_996000</name>
</gene>
<feature type="domain" description="DUF6589" evidence="1">
    <location>
        <begin position="275"/>
        <end position="591"/>
    </location>
</feature>
<accession>A0A6A4HI24</accession>
<name>A0A6A4HI24_9AGAR</name>
<protein>
    <recommendedName>
        <fullName evidence="1">DUF6589 domain-containing protein</fullName>
    </recommendedName>
</protein>
<sequence length="658" mass="75019">MKRLLHEHIVQDCGKEITIEENDNIVNDPELKISLKDVTIGSIRSLLTPATIGSCYKQHAPLTWGFLNTFSASPNHYQKRKEWLERQQQQTDEDMYMADSASTTSDSDNEDGSNLNFSAELSNKISKWSPIIVVIAVISMLAFAKNQRTNALPLILGLFFDINGTSARVLMMLSNIGLCILWQTVERLKERISEDAIALAIDLASSGQLLGIIFDNINLYRAKFFQRLTNQNSMIHATNTVLIGIDEEGINVEAAKDLEAKLKLRGERRKAMFNNILPTTEDNEHMQKSFRNLIAELLVRYTPGSGKWTSQKEMLDKFQSEMPQDRPLPPKKTMTRLLGVFDINEGSKKGIIKMLAAIPKRLQQTFAAWSARVQFILGDWLTINNIRAACHERDDNINPMEQLEYGEEMSQLFHFALNATHMIMCTHFGNAMTDPTSLAAHKGLLSRTWDTAKPNYAAVKSLIRHSLIARLLHIVMVKKGWKKWSQLLEWQPMLEEVMQLAEIVQSELTTATAAESAKSKKDDYMAHDILFIQDTLIFLEFEQAVSHADAGHVLRVLKYWCFAFRGARQHNYACECAEILFRWKYETTPAVHAHLNYWVKRVYVAKGNAVTVEYIIKKGSASVEAFREISHLVANFLVTLIHPDVPRRSSSRRIYKCW</sequence>
<evidence type="ECO:0000313" key="3">
    <source>
        <dbReference type="Proteomes" id="UP000799118"/>
    </source>
</evidence>
<evidence type="ECO:0000259" key="1">
    <source>
        <dbReference type="Pfam" id="PF20231"/>
    </source>
</evidence>
<dbReference type="InterPro" id="IPR046496">
    <property type="entry name" value="DUF6589"/>
</dbReference>
<reference evidence="2" key="1">
    <citation type="journal article" date="2019" name="Environ. Microbiol.">
        <title>Fungal ecological strategies reflected in gene transcription - a case study of two litter decomposers.</title>
        <authorList>
            <person name="Barbi F."/>
            <person name="Kohler A."/>
            <person name="Barry K."/>
            <person name="Baskaran P."/>
            <person name="Daum C."/>
            <person name="Fauchery L."/>
            <person name="Ihrmark K."/>
            <person name="Kuo A."/>
            <person name="LaButti K."/>
            <person name="Lipzen A."/>
            <person name="Morin E."/>
            <person name="Grigoriev I.V."/>
            <person name="Henrissat B."/>
            <person name="Lindahl B."/>
            <person name="Martin F."/>
        </authorList>
    </citation>
    <scope>NUCLEOTIDE SEQUENCE</scope>
    <source>
        <strain evidence="2">JB14</strain>
    </source>
</reference>
<organism evidence="2 3">
    <name type="scientific">Gymnopus androsaceus JB14</name>
    <dbReference type="NCBI Taxonomy" id="1447944"/>
    <lineage>
        <taxon>Eukaryota</taxon>
        <taxon>Fungi</taxon>
        <taxon>Dikarya</taxon>
        <taxon>Basidiomycota</taxon>
        <taxon>Agaricomycotina</taxon>
        <taxon>Agaricomycetes</taxon>
        <taxon>Agaricomycetidae</taxon>
        <taxon>Agaricales</taxon>
        <taxon>Marasmiineae</taxon>
        <taxon>Omphalotaceae</taxon>
        <taxon>Gymnopus</taxon>
    </lineage>
</organism>
<dbReference type="OrthoDB" id="3046464at2759"/>
<proteinExistence type="predicted"/>
<dbReference type="Pfam" id="PF20231">
    <property type="entry name" value="DUF6589"/>
    <property type="match status" value="1"/>
</dbReference>
<evidence type="ECO:0000313" key="2">
    <source>
        <dbReference type="EMBL" id="KAE9397161.1"/>
    </source>
</evidence>
<dbReference type="EMBL" id="ML769501">
    <property type="protein sequence ID" value="KAE9397161.1"/>
    <property type="molecule type" value="Genomic_DNA"/>
</dbReference>
<dbReference type="Proteomes" id="UP000799118">
    <property type="component" value="Unassembled WGS sequence"/>
</dbReference>